<feature type="transmembrane region" description="Helical" evidence="12">
    <location>
        <begin position="503"/>
        <end position="525"/>
    </location>
</feature>
<dbReference type="Proteomes" id="UP000515156">
    <property type="component" value="Chromosome 3"/>
</dbReference>
<feature type="transmembrane region" description="Helical" evidence="12">
    <location>
        <begin position="466"/>
        <end position="491"/>
    </location>
</feature>
<dbReference type="AlphaFoldDB" id="A0A6P7XK26"/>
<dbReference type="PANTHER" id="PTHR24061:SF591">
    <property type="entry name" value="LOW QUALITY PROTEIN: VOMERONASAL TYPE-2 RECEPTOR 26"/>
    <property type="match status" value="1"/>
</dbReference>
<evidence type="ECO:0000256" key="6">
    <source>
        <dbReference type="ARBA" id="ARBA00022989"/>
    </source>
</evidence>
<evidence type="ECO:0000259" key="13">
    <source>
        <dbReference type="PROSITE" id="PS50259"/>
    </source>
</evidence>
<feature type="transmembrane region" description="Helical" evidence="12">
    <location>
        <begin position="692"/>
        <end position="715"/>
    </location>
</feature>
<dbReference type="InterPro" id="IPR028082">
    <property type="entry name" value="Peripla_BP_I"/>
</dbReference>
<keyword evidence="4 12" id="KW-0812">Transmembrane</keyword>
<dbReference type="SUPFAM" id="SSF53822">
    <property type="entry name" value="Periplasmic binding protein-like I"/>
    <property type="match status" value="1"/>
</dbReference>
<sequence length="732" mass="82983">MVAMNIFSGTDVWVTNYNCKRSGTLAAIIEGLPNEESSQLATVFSIYHYPQISYTSQNLFMNDAVKFPYFYRTVSSELHLCAGIFRLLMHFGWTWVGIIVLDDDSSIRAVQILKEGIEKSGGCIKFIEIFSHNTDMTPQKINAINESVHVSSPNVIIIFCKKEYAVNIYYLNLLKITGKVWITTTEFDYLSTYSLNTIVNNSTLAFTLDKKNIPSFSKFVREVDPILLSTDLHIQYWWETLCDNKCPPNIKRPCSTNDSPAFSLHCDTKYFGSSYGIYNAVYVLAHALHDMLVSDSGNNTMLSHRFWGSLHWKLHRYLKNIHFKNILGEEIFFNENRDFSIGYNIINIVYLPNGTLRSDIVGSYKPYARPGQDFTINEKMIVWNSAFTEIPPQSKCTQSCLPGYRKLTNKEKPTCCYDCTPCPEGEISNGTDMDNCIKCPEDQWSNQRRDACIPKVIRFLSYEEPLGIALTFISIFFFLANIVILGIFINYRDTPVVKANNRSLSYILLISLMLCFLCSLIFIGHPNHVTCVLRQTAFAMTFSVSLSSTLAKTITVVIAFQATKPKSKIKKWMGSRMSSSIVSSCTFFQGVVCFVWLGTAPPFPYLNMQSEIGAIIIECNEGSIIAFYCVLGYLGFLASISFLIAFLARNLPEGFNEAKHITFSMLVFCSVWVSFIPTYLSTRGKYTVVVEIFAILASSAGLLGCIFIPKCYIILLRPDRNSRKYLSKKRND</sequence>
<evidence type="ECO:0000256" key="4">
    <source>
        <dbReference type="ARBA" id="ARBA00022692"/>
    </source>
</evidence>
<keyword evidence="7" id="KW-0297">G-protein coupled receptor</keyword>
<dbReference type="KEGG" id="muo:115464421"/>
<evidence type="ECO:0000256" key="10">
    <source>
        <dbReference type="ARBA" id="ARBA00023180"/>
    </source>
</evidence>
<dbReference type="InParanoid" id="A0A6P7XK26"/>
<dbReference type="PANTHER" id="PTHR24061">
    <property type="entry name" value="CALCIUM-SENSING RECEPTOR-RELATED"/>
    <property type="match status" value="1"/>
</dbReference>
<proteinExistence type="inferred from homology"/>
<dbReference type="Gene3D" id="2.10.50.30">
    <property type="entry name" value="GPCR, family 3, nine cysteines domain"/>
    <property type="match status" value="1"/>
</dbReference>
<reference evidence="15" key="1">
    <citation type="submission" date="2025-08" db="UniProtKB">
        <authorList>
            <consortium name="RefSeq"/>
        </authorList>
    </citation>
    <scope>IDENTIFICATION</scope>
</reference>
<feature type="transmembrane region" description="Helical" evidence="12">
    <location>
        <begin position="625"/>
        <end position="648"/>
    </location>
</feature>
<organism evidence="14 15">
    <name type="scientific">Microcaecilia unicolor</name>
    <dbReference type="NCBI Taxonomy" id="1415580"/>
    <lineage>
        <taxon>Eukaryota</taxon>
        <taxon>Metazoa</taxon>
        <taxon>Chordata</taxon>
        <taxon>Craniata</taxon>
        <taxon>Vertebrata</taxon>
        <taxon>Euteleostomi</taxon>
        <taxon>Amphibia</taxon>
        <taxon>Gymnophiona</taxon>
        <taxon>Siphonopidae</taxon>
        <taxon>Microcaecilia</taxon>
    </lineage>
</organism>
<keyword evidence="10" id="KW-0325">Glycoprotein</keyword>
<evidence type="ECO:0000256" key="11">
    <source>
        <dbReference type="ARBA" id="ARBA00023224"/>
    </source>
</evidence>
<feature type="transmembrane region" description="Helical" evidence="12">
    <location>
        <begin position="660"/>
        <end position="680"/>
    </location>
</feature>
<keyword evidence="14" id="KW-1185">Reference proteome</keyword>
<gene>
    <name evidence="15" type="primary">LOC115464421</name>
</gene>
<dbReference type="Pfam" id="PF07562">
    <property type="entry name" value="NCD3G"/>
    <property type="match status" value="1"/>
</dbReference>
<dbReference type="GeneID" id="115464421"/>
<dbReference type="InterPro" id="IPR017978">
    <property type="entry name" value="GPCR_3_C"/>
</dbReference>
<dbReference type="PROSITE" id="PS00981">
    <property type="entry name" value="G_PROTEIN_RECEP_F3_3"/>
    <property type="match status" value="1"/>
</dbReference>
<evidence type="ECO:0000256" key="8">
    <source>
        <dbReference type="ARBA" id="ARBA00023136"/>
    </source>
</evidence>
<comment type="similarity">
    <text evidence="2">Belongs to the G-protein coupled receptor 3 family.</text>
</comment>
<evidence type="ECO:0000256" key="1">
    <source>
        <dbReference type="ARBA" id="ARBA00004651"/>
    </source>
</evidence>
<dbReference type="InterPro" id="IPR017979">
    <property type="entry name" value="GPCR_3_CS"/>
</dbReference>
<evidence type="ECO:0000256" key="9">
    <source>
        <dbReference type="ARBA" id="ARBA00023170"/>
    </source>
</evidence>
<dbReference type="InterPro" id="IPR000068">
    <property type="entry name" value="GPCR_3_Ca_sens_rcpt-rel"/>
</dbReference>
<feature type="domain" description="G-protein coupled receptors family 3 profile" evidence="13">
    <location>
        <begin position="466"/>
        <end position="730"/>
    </location>
</feature>
<dbReference type="InterPro" id="IPR038550">
    <property type="entry name" value="GPCR_3_9-Cys_sf"/>
</dbReference>
<dbReference type="InterPro" id="IPR000337">
    <property type="entry name" value="GPCR_3"/>
</dbReference>
<dbReference type="GO" id="GO:0004930">
    <property type="term" value="F:G protein-coupled receptor activity"/>
    <property type="evidence" value="ECO:0007669"/>
    <property type="project" value="UniProtKB-KW"/>
</dbReference>
<dbReference type="InterPro" id="IPR011500">
    <property type="entry name" value="GPCR_3_9-Cys_dom"/>
</dbReference>
<dbReference type="FunFam" id="3.40.50.2300:FF:000024">
    <property type="entry name" value="Vomeronasal 2, receptor 73"/>
    <property type="match status" value="1"/>
</dbReference>
<dbReference type="GO" id="GO:0005886">
    <property type="term" value="C:plasma membrane"/>
    <property type="evidence" value="ECO:0007669"/>
    <property type="project" value="UniProtKB-SubCell"/>
</dbReference>
<dbReference type="Pfam" id="PF00003">
    <property type="entry name" value="7tm_3"/>
    <property type="match status" value="1"/>
</dbReference>
<dbReference type="OrthoDB" id="5984008at2759"/>
<dbReference type="InterPro" id="IPR004073">
    <property type="entry name" value="GPCR_3_vmron_rcpt_2"/>
</dbReference>
<dbReference type="CDD" id="cd15283">
    <property type="entry name" value="7tmC_V2R_pheromone"/>
    <property type="match status" value="1"/>
</dbReference>
<evidence type="ECO:0000256" key="3">
    <source>
        <dbReference type="ARBA" id="ARBA00022475"/>
    </source>
</evidence>
<keyword evidence="5" id="KW-0732">Signal</keyword>
<dbReference type="Pfam" id="PF01094">
    <property type="entry name" value="ANF_receptor"/>
    <property type="match status" value="1"/>
</dbReference>
<dbReference type="FunFam" id="2.10.50.30:FF:000002">
    <property type="entry name" value="Vomeronasal 2 receptor, h1"/>
    <property type="match status" value="1"/>
</dbReference>
<evidence type="ECO:0000256" key="2">
    <source>
        <dbReference type="ARBA" id="ARBA00007242"/>
    </source>
</evidence>
<dbReference type="RefSeq" id="XP_030050664.1">
    <property type="nucleotide sequence ID" value="XM_030194804.1"/>
</dbReference>
<evidence type="ECO:0000256" key="5">
    <source>
        <dbReference type="ARBA" id="ARBA00022729"/>
    </source>
</evidence>
<dbReference type="PROSITE" id="PS50259">
    <property type="entry name" value="G_PROTEIN_RECEP_F3_4"/>
    <property type="match status" value="1"/>
</dbReference>
<evidence type="ECO:0000313" key="15">
    <source>
        <dbReference type="RefSeq" id="XP_030050664.1"/>
    </source>
</evidence>
<dbReference type="PRINTS" id="PR01535">
    <property type="entry name" value="VOMERONASL2R"/>
</dbReference>
<dbReference type="Gene3D" id="3.40.50.2300">
    <property type="match status" value="2"/>
</dbReference>
<name>A0A6P7XK26_9AMPH</name>
<feature type="transmembrane region" description="Helical" evidence="12">
    <location>
        <begin position="537"/>
        <end position="560"/>
    </location>
</feature>
<accession>A0A6P7XK26</accession>
<keyword evidence="6 12" id="KW-1133">Transmembrane helix</keyword>
<keyword evidence="9" id="KW-0675">Receptor</keyword>
<protein>
    <submittedName>
        <fullName evidence="15">Vomeronasal type-2 receptor 26-like</fullName>
    </submittedName>
</protein>
<feature type="transmembrane region" description="Helical" evidence="12">
    <location>
        <begin position="581"/>
        <end position="605"/>
    </location>
</feature>
<comment type="subcellular location">
    <subcellularLocation>
        <location evidence="1">Cell membrane</location>
        <topology evidence="1">Multi-pass membrane protein</topology>
    </subcellularLocation>
</comment>
<evidence type="ECO:0000256" key="7">
    <source>
        <dbReference type="ARBA" id="ARBA00023040"/>
    </source>
</evidence>
<evidence type="ECO:0000256" key="12">
    <source>
        <dbReference type="SAM" id="Phobius"/>
    </source>
</evidence>
<evidence type="ECO:0000313" key="14">
    <source>
        <dbReference type="Proteomes" id="UP000515156"/>
    </source>
</evidence>
<dbReference type="PRINTS" id="PR00248">
    <property type="entry name" value="GPCRMGR"/>
</dbReference>
<keyword evidence="11" id="KW-0807">Transducer</keyword>
<keyword evidence="3" id="KW-1003">Cell membrane</keyword>
<keyword evidence="8 12" id="KW-0472">Membrane</keyword>
<dbReference type="InterPro" id="IPR001828">
    <property type="entry name" value="ANF_lig-bd_rcpt"/>
</dbReference>